<dbReference type="RefSeq" id="XP_025548728.1">
    <property type="nucleotide sequence ID" value="XM_025690224.1"/>
</dbReference>
<gene>
    <name evidence="1" type="ORF">BO97DRAFT_160663</name>
</gene>
<proteinExistence type="predicted"/>
<reference evidence="1 2" key="1">
    <citation type="submission" date="2018-02" db="EMBL/GenBank/DDBJ databases">
        <title>The genomes of Aspergillus section Nigri reveals drivers in fungal speciation.</title>
        <authorList>
            <consortium name="DOE Joint Genome Institute"/>
            <person name="Vesth T.C."/>
            <person name="Nybo J."/>
            <person name="Theobald S."/>
            <person name="Brandl J."/>
            <person name="Frisvad J.C."/>
            <person name="Nielsen K.F."/>
            <person name="Lyhne E.K."/>
            <person name="Kogle M.E."/>
            <person name="Kuo A."/>
            <person name="Riley R."/>
            <person name="Clum A."/>
            <person name="Nolan M."/>
            <person name="Lipzen A."/>
            <person name="Salamov A."/>
            <person name="Henrissat B."/>
            <person name="Wiebenga A."/>
            <person name="De vries R.P."/>
            <person name="Grigoriev I.V."/>
            <person name="Mortensen U.H."/>
            <person name="Andersen M.R."/>
            <person name="Baker S.E."/>
        </authorList>
    </citation>
    <scope>NUCLEOTIDE SEQUENCE [LARGE SCALE GENOMIC DNA]</scope>
    <source>
        <strain evidence="1 2">CBS 101889</strain>
    </source>
</reference>
<protein>
    <submittedName>
        <fullName evidence="1">Uncharacterized protein</fullName>
    </submittedName>
</protein>
<accession>A0A395HTN3</accession>
<organism evidence="1 2">
    <name type="scientific">Aspergillus homomorphus (strain CBS 101889)</name>
    <dbReference type="NCBI Taxonomy" id="1450537"/>
    <lineage>
        <taxon>Eukaryota</taxon>
        <taxon>Fungi</taxon>
        <taxon>Dikarya</taxon>
        <taxon>Ascomycota</taxon>
        <taxon>Pezizomycotina</taxon>
        <taxon>Eurotiomycetes</taxon>
        <taxon>Eurotiomycetidae</taxon>
        <taxon>Eurotiales</taxon>
        <taxon>Aspergillaceae</taxon>
        <taxon>Aspergillus</taxon>
        <taxon>Aspergillus subgen. Circumdati</taxon>
    </lineage>
</organism>
<dbReference type="Proteomes" id="UP000248961">
    <property type="component" value="Unassembled WGS sequence"/>
</dbReference>
<evidence type="ECO:0000313" key="1">
    <source>
        <dbReference type="EMBL" id="RAL09574.1"/>
    </source>
</evidence>
<sequence>MAADIRWCCAPRIWQINSKMSEDVGRRGFRCLECGGSNVFQRRVQKPNILLNGGRPYQKCYGCRDLFWLDGKGLWPTNPPCPECKIPCRLQLCRGGSGCQSCCAYGTCGYYEPRTVAEAEVWIEEFRRQVQIDLSRLALEEAFLRRCGLREEALEMRRLFERRRTLKREEDEALEMKGFLRRRRGLTMGDANI</sequence>
<keyword evidence="2" id="KW-1185">Reference proteome</keyword>
<evidence type="ECO:0000313" key="2">
    <source>
        <dbReference type="Proteomes" id="UP000248961"/>
    </source>
</evidence>
<dbReference type="VEuPathDB" id="FungiDB:BO97DRAFT_160663"/>
<dbReference type="EMBL" id="KZ824302">
    <property type="protein sequence ID" value="RAL09574.1"/>
    <property type="molecule type" value="Genomic_DNA"/>
</dbReference>
<name>A0A395HTN3_ASPHC</name>
<dbReference type="GeneID" id="37194513"/>
<dbReference type="AlphaFoldDB" id="A0A395HTN3"/>